<evidence type="ECO:0000313" key="1">
    <source>
        <dbReference type="EMBL" id="KAK3078051.1"/>
    </source>
</evidence>
<comment type="caution">
    <text evidence="1">The sequence shown here is derived from an EMBL/GenBank/DDBJ whole genome shotgun (WGS) entry which is preliminary data.</text>
</comment>
<evidence type="ECO:0000313" key="2">
    <source>
        <dbReference type="Proteomes" id="UP001186974"/>
    </source>
</evidence>
<feature type="non-terminal residue" evidence="1">
    <location>
        <position position="1"/>
    </location>
</feature>
<organism evidence="1 2">
    <name type="scientific">Coniosporium uncinatum</name>
    <dbReference type="NCBI Taxonomy" id="93489"/>
    <lineage>
        <taxon>Eukaryota</taxon>
        <taxon>Fungi</taxon>
        <taxon>Dikarya</taxon>
        <taxon>Ascomycota</taxon>
        <taxon>Pezizomycotina</taxon>
        <taxon>Dothideomycetes</taxon>
        <taxon>Dothideomycetes incertae sedis</taxon>
        <taxon>Coniosporium</taxon>
    </lineage>
</organism>
<dbReference type="Proteomes" id="UP001186974">
    <property type="component" value="Unassembled WGS sequence"/>
</dbReference>
<accession>A0ACC3DNG9</accession>
<dbReference type="EMBL" id="JAWDJW010002247">
    <property type="protein sequence ID" value="KAK3078051.1"/>
    <property type="molecule type" value="Genomic_DNA"/>
</dbReference>
<gene>
    <name evidence="1" type="ORF">LTS18_008562</name>
</gene>
<sequence>HEYLATQSGQALPGAPMPVYSHQSVPQQQVGRGYDIHQQLYRPTQEEWNSHGGGHKPMPAEGQAGPGQAGARGKAEERMDKLEKGVGRFLKKLDKKW</sequence>
<reference evidence="1" key="1">
    <citation type="submission" date="2024-09" db="EMBL/GenBank/DDBJ databases">
        <title>Black Yeasts Isolated from many extreme environments.</title>
        <authorList>
            <person name="Coleine C."/>
            <person name="Stajich J.E."/>
            <person name="Selbmann L."/>
        </authorList>
    </citation>
    <scope>NUCLEOTIDE SEQUENCE</scope>
    <source>
        <strain evidence="1">CCFEE 5737</strain>
    </source>
</reference>
<proteinExistence type="predicted"/>
<keyword evidence="2" id="KW-1185">Reference proteome</keyword>
<protein>
    <submittedName>
        <fullName evidence="1">Uncharacterized protein</fullName>
    </submittedName>
</protein>
<name>A0ACC3DNG9_9PEZI</name>